<evidence type="ECO:0000256" key="5">
    <source>
        <dbReference type="ARBA" id="ARBA00022771"/>
    </source>
</evidence>
<dbReference type="Pfam" id="PF00443">
    <property type="entry name" value="UCH"/>
    <property type="match status" value="1"/>
</dbReference>
<dbReference type="PROSITE" id="PS00972">
    <property type="entry name" value="USP_1"/>
    <property type="match status" value="1"/>
</dbReference>
<evidence type="ECO:0000256" key="2">
    <source>
        <dbReference type="ARBA" id="ARBA00004123"/>
    </source>
</evidence>
<reference evidence="17" key="1">
    <citation type="journal article" date="2020" name="Stud. Mycol.">
        <title>101 Dothideomycetes genomes: a test case for predicting lifestyles and emergence of pathogens.</title>
        <authorList>
            <person name="Haridas S."/>
            <person name="Albert R."/>
            <person name="Binder M."/>
            <person name="Bloem J."/>
            <person name="Labutti K."/>
            <person name="Salamov A."/>
            <person name="Andreopoulos B."/>
            <person name="Baker S."/>
            <person name="Barry K."/>
            <person name="Bills G."/>
            <person name="Bluhm B."/>
            <person name="Cannon C."/>
            <person name="Castanera R."/>
            <person name="Culley D."/>
            <person name="Daum C."/>
            <person name="Ezra D."/>
            <person name="Gonzalez J."/>
            <person name="Henrissat B."/>
            <person name="Kuo A."/>
            <person name="Liang C."/>
            <person name="Lipzen A."/>
            <person name="Lutzoni F."/>
            <person name="Magnuson J."/>
            <person name="Mondo S."/>
            <person name="Nolan M."/>
            <person name="Ohm R."/>
            <person name="Pangilinan J."/>
            <person name="Park H.-J."/>
            <person name="Ramirez L."/>
            <person name="Alfaro M."/>
            <person name="Sun H."/>
            <person name="Tritt A."/>
            <person name="Yoshinaga Y."/>
            <person name="Zwiers L.-H."/>
            <person name="Turgeon B."/>
            <person name="Goodwin S."/>
            <person name="Spatafora J."/>
            <person name="Crous P."/>
            <person name="Grigoriev I."/>
        </authorList>
    </citation>
    <scope>NUCLEOTIDE SEQUENCE</scope>
    <source>
        <strain evidence="17">ATCC 16933</strain>
    </source>
</reference>
<feature type="region of interest" description="Disordered" evidence="15">
    <location>
        <begin position="542"/>
        <end position="562"/>
    </location>
</feature>
<comment type="similarity">
    <text evidence="13">Belongs to the peptidase C19 family. UBP8 subfamily.</text>
</comment>
<dbReference type="EC" id="3.4.19.12" evidence="14"/>
<feature type="compositionally biased region" description="Gly residues" evidence="15">
    <location>
        <begin position="262"/>
        <end position="272"/>
    </location>
</feature>
<keyword evidence="7 14" id="KW-0378">Hydrolase</keyword>
<evidence type="ECO:0000256" key="3">
    <source>
        <dbReference type="ARBA" id="ARBA00022670"/>
    </source>
</evidence>
<evidence type="ECO:0000313" key="17">
    <source>
        <dbReference type="EMBL" id="KAF2459296.1"/>
    </source>
</evidence>
<keyword evidence="9" id="KW-0862">Zinc</keyword>
<keyword evidence="8 14" id="KW-0788">Thiol protease</keyword>
<dbReference type="GO" id="GO:0005634">
    <property type="term" value="C:nucleus"/>
    <property type="evidence" value="ECO:0007669"/>
    <property type="project" value="UniProtKB-SubCell"/>
</dbReference>
<evidence type="ECO:0000256" key="1">
    <source>
        <dbReference type="ARBA" id="ARBA00000707"/>
    </source>
</evidence>
<dbReference type="Gene3D" id="3.30.40.10">
    <property type="entry name" value="Zinc/RING finger domain, C3HC4 (zinc finger)"/>
    <property type="match status" value="1"/>
</dbReference>
<dbReference type="EMBL" id="MU001675">
    <property type="protein sequence ID" value="KAF2459296.1"/>
    <property type="molecule type" value="Genomic_DNA"/>
</dbReference>
<dbReference type="GO" id="GO:0016579">
    <property type="term" value="P:protein deubiquitination"/>
    <property type="evidence" value="ECO:0007669"/>
    <property type="project" value="InterPro"/>
</dbReference>
<dbReference type="GO" id="GO:0008270">
    <property type="term" value="F:zinc ion binding"/>
    <property type="evidence" value="ECO:0007669"/>
    <property type="project" value="UniProtKB-KW"/>
</dbReference>
<keyword evidence="12" id="KW-0539">Nucleus</keyword>
<evidence type="ECO:0000259" key="16">
    <source>
        <dbReference type="PROSITE" id="PS50235"/>
    </source>
</evidence>
<evidence type="ECO:0000256" key="15">
    <source>
        <dbReference type="SAM" id="MobiDB-lite"/>
    </source>
</evidence>
<keyword evidence="10" id="KW-0805">Transcription regulation</keyword>
<keyword evidence="18" id="KW-1185">Reference proteome</keyword>
<gene>
    <name evidence="17" type="ORF">BDY21DRAFT_362068</name>
</gene>
<evidence type="ECO:0000256" key="9">
    <source>
        <dbReference type="ARBA" id="ARBA00022833"/>
    </source>
</evidence>
<evidence type="ECO:0000256" key="10">
    <source>
        <dbReference type="ARBA" id="ARBA00023015"/>
    </source>
</evidence>
<dbReference type="PROSITE" id="PS50235">
    <property type="entry name" value="USP_3"/>
    <property type="match status" value="1"/>
</dbReference>
<evidence type="ECO:0000256" key="12">
    <source>
        <dbReference type="ARBA" id="ARBA00023242"/>
    </source>
</evidence>
<protein>
    <recommendedName>
        <fullName evidence="14">Ubiquitin carboxyl-terminal hydrolase</fullName>
        <ecNumber evidence="14">3.4.19.12</ecNumber>
    </recommendedName>
</protein>
<dbReference type="SUPFAM" id="SSF57850">
    <property type="entry name" value="RING/U-box"/>
    <property type="match status" value="1"/>
</dbReference>
<evidence type="ECO:0000256" key="11">
    <source>
        <dbReference type="ARBA" id="ARBA00023163"/>
    </source>
</evidence>
<comment type="subcellular location">
    <subcellularLocation>
        <location evidence="2">Nucleus</location>
    </subcellularLocation>
</comment>
<keyword evidence="6 14" id="KW-0833">Ubl conjugation pathway</keyword>
<organism evidence="17 18">
    <name type="scientific">Lineolata rhizophorae</name>
    <dbReference type="NCBI Taxonomy" id="578093"/>
    <lineage>
        <taxon>Eukaryota</taxon>
        <taxon>Fungi</taxon>
        <taxon>Dikarya</taxon>
        <taxon>Ascomycota</taxon>
        <taxon>Pezizomycotina</taxon>
        <taxon>Dothideomycetes</taxon>
        <taxon>Dothideomycetes incertae sedis</taxon>
        <taxon>Lineolatales</taxon>
        <taxon>Lineolataceae</taxon>
        <taxon>Lineolata</taxon>
    </lineage>
</organism>
<feature type="compositionally biased region" description="Low complexity" evidence="15">
    <location>
        <begin position="241"/>
        <end position="253"/>
    </location>
</feature>
<keyword evidence="3 14" id="KW-0645">Protease</keyword>
<dbReference type="PANTHER" id="PTHR21646:SF33">
    <property type="entry name" value="UBIQUITIN CARBOXYL-TERMINAL HYDROLASE 22"/>
    <property type="match status" value="1"/>
</dbReference>
<evidence type="ECO:0000256" key="13">
    <source>
        <dbReference type="ARBA" id="ARBA00038490"/>
    </source>
</evidence>
<dbReference type="Pfam" id="PF02148">
    <property type="entry name" value="zf-UBP"/>
    <property type="match status" value="1"/>
</dbReference>
<dbReference type="SUPFAM" id="SSF54001">
    <property type="entry name" value="Cysteine proteinases"/>
    <property type="match status" value="1"/>
</dbReference>
<dbReference type="GO" id="GO:0004843">
    <property type="term" value="F:cysteine-type deubiquitinase activity"/>
    <property type="evidence" value="ECO:0007669"/>
    <property type="project" value="UniProtKB-UniRule"/>
</dbReference>
<dbReference type="InterPro" id="IPR001607">
    <property type="entry name" value="Znf_UBP"/>
</dbReference>
<dbReference type="PANTHER" id="PTHR21646">
    <property type="entry name" value="UBIQUITIN CARBOXYL-TERMINAL HYDROLASE"/>
    <property type="match status" value="1"/>
</dbReference>
<evidence type="ECO:0000256" key="8">
    <source>
        <dbReference type="ARBA" id="ARBA00022807"/>
    </source>
</evidence>
<accession>A0A6A6P5M0</accession>
<keyword evidence="5" id="KW-0863">Zinc-finger</keyword>
<feature type="region of interest" description="Disordered" evidence="15">
    <location>
        <begin position="338"/>
        <end position="372"/>
    </location>
</feature>
<comment type="catalytic activity">
    <reaction evidence="1 14">
        <text>Thiol-dependent hydrolysis of ester, thioester, amide, peptide and isopeptide bonds formed by the C-terminal Gly of ubiquitin (a 76-residue protein attached to proteins as an intracellular targeting signal).</text>
        <dbReference type="EC" id="3.4.19.12"/>
    </reaction>
</comment>
<dbReference type="InterPro" id="IPR028889">
    <property type="entry name" value="USP"/>
</dbReference>
<evidence type="ECO:0000256" key="14">
    <source>
        <dbReference type="RuleBase" id="RU366025"/>
    </source>
</evidence>
<evidence type="ECO:0000256" key="4">
    <source>
        <dbReference type="ARBA" id="ARBA00022723"/>
    </source>
</evidence>
<dbReference type="InterPro" id="IPR018200">
    <property type="entry name" value="USP_CS"/>
</dbReference>
<keyword evidence="4" id="KW-0479">Metal-binding</keyword>
<keyword evidence="11" id="KW-0804">Transcription</keyword>
<dbReference type="AlphaFoldDB" id="A0A6A6P5M0"/>
<evidence type="ECO:0000256" key="6">
    <source>
        <dbReference type="ARBA" id="ARBA00022786"/>
    </source>
</evidence>
<dbReference type="InterPro" id="IPR013083">
    <property type="entry name" value="Znf_RING/FYVE/PHD"/>
</dbReference>
<name>A0A6A6P5M0_9PEZI</name>
<evidence type="ECO:0000313" key="18">
    <source>
        <dbReference type="Proteomes" id="UP000799766"/>
    </source>
</evidence>
<sequence length="632" mass="68419">MENGSVTAAKASSAAAGGGTLASPKLMKANKAGTLQLAPSTYPQPAYGCEHVQHLLEKQRKLSIQQYKLLVETVQERSAVIKQTYRPQEGSEVGGSAASIVSLTPTFLCLQCPAIHNFAGRNAHYEAKGHAFSVESRQGCLFCQECRDYVYDPVFEDVRLHRGRYSKRPPGPSAEPPPTADDLRLVALNTVPPPCRAIGLRGLYNMGQTCFMSVIVQALLHNPFMRAFFLGEGHRRDECARANANSASSGVVASEEKSQDKAGGGSGGGGHAQGSSTCTSCALDEIFQEFHSSEKTEGYGAVAMLMASWMSAQSLAGYQQQDAHEYMQFLFNALHQDNRPSAALPDGLPSPTKEENGTKRVNNGDDSSSASYDTSSTDPCPCIIHNIFYGQLQSTVTCAKCRNVNATLEPVVDFSLELQSTAATKKRKLSEMDNGNNNNSDSTAPVIDLRDCLERFTRREKLPAAEYSCGSCGSRGAQGVNGDGGGGKIGATKQLSLKQLGPVCVMHLKRFEHAKSTASKIDTKVKFPLLLDMYPYTTRAKQSGLPNSASPVKGGTKNDANSKHWEPHPSLFYELSAVIVHKGKIDSGHYVAYTRDGPDWFLFDDSKVVLVSEKEVLEANAYLLMYVVRSLE</sequence>
<dbReference type="InterPro" id="IPR050185">
    <property type="entry name" value="Ub_carboxyl-term_hydrolase"/>
</dbReference>
<dbReference type="Proteomes" id="UP000799766">
    <property type="component" value="Unassembled WGS sequence"/>
</dbReference>
<dbReference type="InterPro" id="IPR001394">
    <property type="entry name" value="Peptidase_C19_UCH"/>
</dbReference>
<evidence type="ECO:0000256" key="7">
    <source>
        <dbReference type="ARBA" id="ARBA00022801"/>
    </source>
</evidence>
<dbReference type="Gene3D" id="3.90.70.10">
    <property type="entry name" value="Cysteine proteinases"/>
    <property type="match status" value="1"/>
</dbReference>
<feature type="region of interest" description="Disordered" evidence="15">
    <location>
        <begin position="241"/>
        <end position="274"/>
    </location>
</feature>
<proteinExistence type="inferred from homology"/>
<dbReference type="OrthoDB" id="289038at2759"/>
<feature type="domain" description="USP" evidence="16">
    <location>
        <begin position="201"/>
        <end position="629"/>
    </location>
</feature>
<dbReference type="InterPro" id="IPR038765">
    <property type="entry name" value="Papain-like_cys_pep_sf"/>
</dbReference>
<dbReference type="GO" id="GO:0006508">
    <property type="term" value="P:proteolysis"/>
    <property type="evidence" value="ECO:0007669"/>
    <property type="project" value="UniProtKB-KW"/>
</dbReference>
<dbReference type="PROSITE" id="PS00973">
    <property type="entry name" value="USP_2"/>
    <property type="match status" value="1"/>
</dbReference>